<dbReference type="RefSeq" id="WP_344512584.1">
    <property type="nucleotide sequence ID" value="NZ_BAAAQD010000033.1"/>
</dbReference>
<proteinExistence type="inferred from homology"/>
<evidence type="ECO:0000256" key="2">
    <source>
        <dbReference type="RuleBase" id="RU000461"/>
    </source>
</evidence>
<sequence>MSGIASSQLGLFHLHRPEIIADPTMFYARLVTEEPVLFDPVAHTWLVSRHADVQLILAHPAATVRMDHTGALSRFPRAGLQAAFEALDLHVSFVDGAQHQRLRRTVSEPLQVRHVRTGLAHLIEQAVTGAFDDLTGLELIDVVPAIAARVPIDITRQLLGIADDVDTATIRRWSLAWGDVVAAPGHVPTRDRDTVLRSVAELIDHLQQLVSMRERQPGDAMIDALIAAMHDGALSRDELIANVMMLVTAGNETTTNLISAAVMALADDADLWSLVNGTPGRIGDVVEELGRLYAPTQYTARRVLEPVALSTGDVLPAGASVALMLAAANRDPTAFPAPDELRLDRAGVRPVTFGNGPHHCVGASLARQEVVLVLEQLTARYAQLNPLSGRHWRRNANLRGLASLPITLTTAQTGPRR</sequence>
<evidence type="ECO:0000313" key="4">
    <source>
        <dbReference type="Proteomes" id="UP001501470"/>
    </source>
</evidence>
<comment type="caution">
    <text evidence="3">The sequence shown here is derived from an EMBL/GenBank/DDBJ whole genome shotgun (WGS) entry which is preliminary data.</text>
</comment>
<dbReference type="InterPro" id="IPR002397">
    <property type="entry name" value="Cyt_P450_B"/>
</dbReference>
<evidence type="ECO:0000256" key="1">
    <source>
        <dbReference type="ARBA" id="ARBA00010617"/>
    </source>
</evidence>
<organism evidence="3 4">
    <name type="scientific">Dactylosporangium maewongense</name>
    <dbReference type="NCBI Taxonomy" id="634393"/>
    <lineage>
        <taxon>Bacteria</taxon>
        <taxon>Bacillati</taxon>
        <taxon>Actinomycetota</taxon>
        <taxon>Actinomycetes</taxon>
        <taxon>Micromonosporales</taxon>
        <taxon>Micromonosporaceae</taxon>
        <taxon>Dactylosporangium</taxon>
    </lineage>
</organism>
<gene>
    <name evidence="3" type="ORF">GCM10009827_101660</name>
</gene>
<comment type="similarity">
    <text evidence="1 2">Belongs to the cytochrome P450 family.</text>
</comment>
<protein>
    <submittedName>
        <fullName evidence="3">Cytochrome P450</fullName>
    </submittedName>
</protein>
<dbReference type="PROSITE" id="PS00086">
    <property type="entry name" value="CYTOCHROME_P450"/>
    <property type="match status" value="1"/>
</dbReference>
<dbReference type="InterPro" id="IPR036396">
    <property type="entry name" value="Cyt_P450_sf"/>
</dbReference>
<keyword evidence="2" id="KW-0479">Metal-binding</keyword>
<reference evidence="4" key="1">
    <citation type="journal article" date="2019" name="Int. J. Syst. Evol. Microbiol.">
        <title>The Global Catalogue of Microorganisms (GCM) 10K type strain sequencing project: providing services to taxonomists for standard genome sequencing and annotation.</title>
        <authorList>
            <consortium name="The Broad Institute Genomics Platform"/>
            <consortium name="The Broad Institute Genome Sequencing Center for Infectious Disease"/>
            <person name="Wu L."/>
            <person name="Ma J."/>
        </authorList>
    </citation>
    <scope>NUCLEOTIDE SEQUENCE [LARGE SCALE GENOMIC DNA]</scope>
    <source>
        <strain evidence="4">JCM 15933</strain>
    </source>
</reference>
<accession>A0ABP4NP93</accession>
<dbReference type="EMBL" id="BAAAQD010000033">
    <property type="protein sequence ID" value="GAA1563721.1"/>
    <property type="molecule type" value="Genomic_DNA"/>
</dbReference>
<dbReference type="PANTHER" id="PTHR46696">
    <property type="entry name" value="P450, PUTATIVE (EUROFUNG)-RELATED"/>
    <property type="match status" value="1"/>
</dbReference>
<evidence type="ECO:0000313" key="3">
    <source>
        <dbReference type="EMBL" id="GAA1563721.1"/>
    </source>
</evidence>
<dbReference type="PRINTS" id="PR00385">
    <property type="entry name" value="P450"/>
</dbReference>
<dbReference type="SUPFAM" id="SSF48264">
    <property type="entry name" value="Cytochrome P450"/>
    <property type="match status" value="1"/>
</dbReference>
<keyword evidence="2" id="KW-0503">Monooxygenase</keyword>
<dbReference type="Gene3D" id="1.10.630.10">
    <property type="entry name" value="Cytochrome P450"/>
    <property type="match status" value="1"/>
</dbReference>
<name>A0ABP4NP93_9ACTN</name>
<keyword evidence="4" id="KW-1185">Reference proteome</keyword>
<dbReference type="Pfam" id="PF00067">
    <property type="entry name" value="p450"/>
    <property type="match status" value="2"/>
</dbReference>
<dbReference type="PRINTS" id="PR00359">
    <property type="entry name" value="BP450"/>
</dbReference>
<dbReference type="InterPro" id="IPR017972">
    <property type="entry name" value="Cyt_P450_CS"/>
</dbReference>
<keyword evidence="2" id="KW-0408">Iron</keyword>
<keyword evidence="2" id="KW-0560">Oxidoreductase</keyword>
<dbReference type="InterPro" id="IPR001128">
    <property type="entry name" value="Cyt_P450"/>
</dbReference>
<keyword evidence="2" id="KW-0349">Heme</keyword>
<dbReference type="PANTHER" id="PTHR46696:SF1">
    <property type="entry name" value="CYTOCHROME P450 YJIB-RELATED"/>
    <property type="match status" value="1"/>
</dbReference>
<dbReference type="Proteomes" id="UP001501470">
    <property type="component" value="Unassembled WGS sequence"/>
</dbReference>